<keyword evidence="2" id="KW-1185">Reference proteome</keyword>
<protein>
    <submittedName>
        <fullName evidence="1">Uncharacterized protein</fullName>
    </submittedName>
</protein>
<comment type="caution">
    <text evidence="1">The sequence shown here is derived from an EMBL/GenBank/DDBJ whole genome shotgun (WGS) entry which is preliminary data.</text>
</comment>
<dbReference type="EMBL" id="JAPHNI010000066">
    <property type="protein sequence ID" value="KAJ8117108.1"/>
    <property type="molecule type" value="Genomic_DNA"/>
</dbReference>
<accession>A0ACC2IPJ0</accession>
<dbReference type="Proteomes" id="UP001153331">
    <property type="component" value="Unassembled WGS sequence"/>
</dbReference>
<reference evidence="1" key="1">
    <citation type="submission" date="2022-11" db="EMBL/GenBank/DDBJ databases">
        <title>Genome Sequence of Boeremia exigua.</title>
        <authorList>
            <person name="Buettner E."/>
        </authorList>
    </citation>
    <scope>NUCLEOTIDE SEQUENCE</scope>
    <source>
        <strain evidence="1">CU02</strain>
    </source>
</reference>
<evidence type="ECO:0000313" key="1">
    <source>
        <dbReference type="EMBL" id="KAJ8117108.1"/>
    </source>
</evidence>
<gene>
    <name evidence="1" type="ORF">OPT61_g1615</name>
</gene>
<name>A0ACC2IPJ0_9PLEO</name>
<organism evidence="1 2">
    <name type="scientific">Boeremia exigua</name>
    <dbReference type="NCBI Taxonomy" id="749465"/>
    <lineage>
        <taxon>Eukaryota</taxon>
        <taxon>Fungi</taxon>
        <taxon>Dikarya</taxon>
        <taxon>Ascomycota</taxon>
        <taxon>Pezizomycotina</taxon>
        <taxon>Dothideomycetes</taxon>
        <taxon>Pleosporomycetidae</taxon>
        <taxon>Pleosporales</taxon>
        <taxon>Pleosporineae</taxon>
        <taxon>Didymellaceae</taxon>
        <taxon>Boeremia</taxon>
    </lineage>
</organism>
<evidence type="ECO:0000313" key="2">
    <source>
        <dbReference type="Proteomes" id="UP001153331"/>
    </source>
</evidence>
<sequence length="1415" mass="160505">MTDFEAEDDLEEMPIASLSWDCDELFQECFTRLEHSSGHLKELLEDYAQRFTTWWEELGVFAGHDSDLELRLRRQPDIKDIVIQLLIILRRNLTYLISEFNSKERQQDMLFDTIKLARDGNMDSNSPAYLRFIFLKAIAESLKELSRIGDAIRQSSRTPEVIRAGIYAAKHLDIDSYETLSVISLQTMYPQAAEGLVTRLTESMVNRYAVIRFREFRQGVLSNDTRALRHRKPSNTQDTKDEPTKPPVRLDETSTLMKRPIEHPLVVQSNVAPTSLNEERLRENLEQRSFPVVQRGTTIALPRSKAPPRPLLYDKNGIELPCPWCSKKVGRELITKNKWTPVGIEHYRNDLKPFVCIAENCVEPDNCFSSTRAWSQHMKSHDPKWAQNIHQEPTWICEIPMEGQPLGLPNLIQPEEQPPHRAEFSSIQLLRHHTELMHADTTNRGAAQPLSSKPTRVGPRGLGTCPLCCLVLDTADMHPDSLLQESIISSLMVPHVIGHLQTIMVLSLRLIEAHEAADDDVQSVSVDDETTIMTETTDHSNLTKLTSPSRTTQAGSVYRENAAENAHQSLALTQEMLDASANSLSGVPQKDVESWIGSMTVLQDSRISALDGLSETQSETEERTQYVREYHSTFPMVLGESVMPHPTRHQSSHGHNTDKKSTKSDSTNQEEKASLSAPTQSMDLSLAQRPYSGSLGVPDLALTKMSPKLSIISDAGDQQWLRSTRNRTELLLRVQHQKPFSVRSWFGYSRHELPEALLSSYETNSNLSGSHQTFLPAGELVKLINPDSVARDLAANLEKSHSRDHITFLAEEVCTQTEIVHNGKTKIKSFRRLYALLTLSGVAFCIESFLEADFSDLQLPLVWPTTGGSEGLYVRDSLGQSLILGGSDSTMWTPARLRKFYDNQWKLLAPFFSQDNHESANHYLLRDDHILPLIGTTKTVRQDGFRKTFRVQIHSDHHRFRNNELSTRGFEIQQQTYESDASSFANEVQILRKFSGEGAHRHIVSLLATFEQSRRIHLLFHHAENDLLSVWMHKNFSPLLNYTNITWLAEQCAGLSDGLRRLHRYTTSVEHRPRTEAVVDHDELPSTSERRVTSQRLRAMAESDMVKTIGLEITRDTSSISKLENRPTGEENYPTTQLRTGGSNFAEIQLFTRHGDIKPENIHWVHDGTSSSEAMGGDLKLAGFGLATLASADVSSSSATLSPTYRPPECDLHQPVIKQANDIWCLGCTYLEFLTWFLMGAGSVQEFSKYRLSLDGRLGVQSDTFFEALNVPRPNQLEFKVKESVTRFIRKLHEHPNCTQYIHGFLNLIEFSMLVIDPSERYSSNMIALQLEWMLSDCCVDETYATKRAPWVNGRPSIADDTPEAEEPVEPGKPEDTLQVTSSGESSKPRRDAQKRRRRDRIQTLFNRQKRSDKK</sequence>
<proteinExistence type="predicted"/>